<evidence type="ECO:0000313" key="1">
    <source>
        <dbReference type="EMBL" id="KAA0187684.1"/>
    </source>
</evidence>
<organism evidence="1 2">
    <name type="scientific">Fasciolopsis buskii</name>
    <dbReference type="NCBI Taxonomy" id="27845"/>
    <lineage>
        <taxon>Eukaryota</taxon>
        <taxon>Metazoa</taxon>
        <taxon>Spiralia</taxon>
        <taxon>Lophotrochozoa</taxon>
        <taxon>Platyhelminthes</taxon>
        <taxon>Trematoda</taxon>
        <taxon>Digenea</taxon>
        <taxon>Plagiorchiida</taxon>
        <taxon>Echinostomata</taxon>
        <taxon>Echinostomatoidea</taxon>
        <taxon>Fasciolidae</taxon>
        <taxon>Fasciolopsis</taxon>
    </lineage>
</organism>
<comment type="caution">
    <text evidence="1">The sequence shown here is derived from an EMBL/GenBank/DDBJ whole genome shotgun (WGS) entry which is preliminary data.</text>
</comment>
<reference evidence="1" key="1">
    <citation type="submission" date="2019-05" db="EMBL/GenBank/DDBJ databases">
        <title>Annotation for the trematode Fasciolopsis buski.</title>
        <authorList>
            <person name="Choi Y.-J."/>
        </authorList>
    </citation>
    <scope>NUCLEOTIDE SEQUENCE</scope>
    <source>
        <strain evidence="1">HT</strain>
        <tissue evidence="1">Whole worm</tissue>
    </source>
</reference>
<protein>
    <submittedName>
        <fullName evidence="1">Uncharacterized protein</fullName>
    </submittedName>
</protein>
<evidence type="ECO:0000313" key="2">
    <source>
        <dbReference type="Proteomes" id="UP000728185"/>
    </source>
</evidence>
<dbReference type="EMBL" id="LUCM01008953">
    <property type="protein sequence ID" value="KAA0187684.1"/>
    <property type="molecule type" value="Genomic_DNA"/>
</dbReference>
<accession>A0A8E0VIG4</accession>
<sequence length="524" mass="58800">MDRTTRGLEPGVEPSNVTPSYTFAILIQHSIDNLRLSVTRQSSHPELKESKQSSANPHLLLQSKSLVPPRYLLEDENDVDENEQPTFPTLPHSITACVVVDERKTAVALLNPGTAMAPVPGSELNLIVYLLATDPTKPFPKSRLTSVQEGSHSRLRFPVEWPGVAPSLKSGTLFVAQSGRSTTQSCNIDESEALAAMSVSFFGLCRNRRVSFTLSPSDSGNKEQPHNGDIVPISGDLRWHVTYLGMWPSHHLRVLRSVETARAAIEQQIARLVSRSGLNCHKNLLWYRLFEMHHYLDSKRSNSLFTTGSSKTIDKSTEKGCPVLSLKEIDDLVRSAPFQLDILTLDTCLRSLIEVGACHFVQTSELLNAEFARAQVEAQSQPSQNTSQVLSNQPITFTCLFNQKPDTCEAVDALWLKKYMVLLSPTFTEGFVLLSWVERMIADEPHSVRNRALRRDPKQNYREFQLRAVFRTAGDPMNPGSMRRLLDSGHHNQGLFFERSPLASLVTHFVETLSFCIWRSLHTR</sequence>
<dbReference type="Proteomes" id="UP000728185">
    <property type="component" value="Unassembled WGS sequence"/>
</dbReference>
<dbReference type="AlphaFoldDB" id="A0A8E0VIG4"/>
<keyword evidence="2" id="KW-1185">Reference proteome</keyword>
<dbReference type="OrthoDB" id="6288419at2759"/>
<name>A0A8E0VIG4_9TREM</name>
<proteinExistence type="predicted"/>
<gene>
    <name evidence="1" type="ORF">FBUS_02409</name>
</gene>